<dbReference type="Gene3D" id="1.20.120.530">
    <property type="entry name" value="GntR ligand-binding domain-like"/>
    <property type="match status" value="1"/>
</dbReference>
<dbReference type="PROSITE" id="PS50949">
    <property type="entry name" value="HTH_GNTR"/>
    <property type="match status" value="1"/>
</dbReference>
<evidence type="ECO:0000256" key="1">
    <source>
        <dbReference type="ARBA" id="ARBA00023015"/>
    </source>
</evidence>
<keyword evidence="2" id="KW-0238">DNA-binding</keyword>
<dbReference type="SMART" id="SM00895">
    <property type="entry name" value="FCD"/>
    <property type="match status" value="1"/>
</dbReference>
<dbReference type="RefSeq" id="WP_345539562.1">
    <property type="nucleotide sequence ID" value="NZ_BAABGJ010000058.1"/>
</dbReference>
<reference evidence="7" key="1">
    <citation type="journal article" date="2019" name="Int. J. Syst. Evol. Microbiol.">
        <title>The Global Catalogue of Microorganisms (GCM) 10K type strain sequencing project: providing services to taxonomists for standard genome sequencing and annotation.</title>
        <authorList>
            <consortium name="The Broad Institute Genomics Platform"/>
            <consortium name="The Broad Institute Genome Sequencing Center for Infectious Disease"/>
            <person name="Wu L."/>
            <person name="Ma J."/>
        </authorList>
    </citation>
    <scope>NUCLEOTIDE SEQUENCE [LARGE SCALE GENOMIC DNA]</scope>
    <source>
        <strain evidence="7">JCM 17804</strain>
    </source>
</reference>
<keyword evidence="3" id="KW-0804">Transcription</keyword>
<evidence type="ECO:0000313" key="6">
    <source>
        <dbReference type="EMBL" id="GAA4349028.1"/>
    </source>
</evidence>
<keyword evidence="1" id="KW-0805">Transcription regulation</keyword>
<evidence type="ECO:0000259" key="5">
    <source>
        <dbReference type="PROSITE" id="PS50949"/>
    </source>
</evidence>
<dbReference type="PANTHER" id="PTHR43537">
    <property type="entry name" value="TRANSCRIPTIONAL REGULATOR, GNTR FAMILY"/>
    <property type="match status" value="1"/>
</dbReference>
<dbReference type="InterPro" id="IPR036388">
    <property type="entry name" value="WH-like_DNA-bd_sf"/>
</dbReference>
<protein>
    <submittedName>
        <fullName evidence="6">GntR family transcriptional regulator</fullName>
    </submittedName>
</protein>
<dbReference type="PRINTS" id="PR00035">
    <property type="entry name" value="HTHGNTR"/>
</dbReference>
<dbReference type="InterPro" id="IPR011711">
    <property type="entry name" value="GntR_C"/>
</dbReference>
<dbReference type="CDD" id="cd07377">
    <property type="entry name" value="WHTH_GntR"/>
    <property type="match status" value="1"/>
</dbReference>
<evidence type="ECO:0000256" key="2">
    <source>
        <dbReference type="ARBA" id="ARBA00023125"/>
    </source>
</evidence>
<evidence type="ECO:0000256" key="3">
    <source>
        <dbReference type="ARBA" id="ARBA00023163"/>
    </source>
</evidence>
<evidence type="ECO:0000256" key="4">
    <source>
        <dbReference type="SAM" id="MobiDB-lite"/>
    </source>
</evidence>
<proteinExistence type="predicted"/>
<dbReference type="Pfam" id="PF00392">
    <property type="entry name" value="GntR"/>
    <property type="match status" value="1"/>
</dbReference>
<dbReference type="PANTHER" id="PTHR43537:SF5">
    <property type="entry name" value="UXU OPERON TRANSCRIPTIONAL REGULATOR"/>
    <property type="match status" value="1"/>
</dbReference>
<evidence type="ECO:0000313" key="7">
    <source>
        <dbReference type="Proteomes" id="UP001500975"/>
    </source>
</evidence>
<dbReference type="Gene3D" id="1.10.10.10">
    <property type="entry name" value="Winged helix-like DNA-binding domain superfamily/Winged helix DNA-binding domain"/>
    <property type="match status" value="1"/>
</dbReference>
<feature type="region of interest" description="Disordered" evidence="4">
    <location>
        <begin position="215"/>
        <end position="244"/>
    </location>
</feature>
<dbReference type="EMBL" id="BAABGJ010000058">
    <property type="protein sequence ID" value="GAA4349028.1"/>
    <property type="molecule type" value="Genomic_DNA"/>
</dbReference>
<name>A0ABP8I1A7_9BURK</name>
<dbReference type="Pfam" id="PF07729">
    <property type="entry name" value="FCD"/>
    <property type="match status" value="1"/>
</dbReference>
<comment type="caution">
    <text evidence="6">The sequence shown here is derived from an EMBL/GenBank/DDBJ whole genome shotgun (WGS) entry which is preliminary data.</text>
</comment>
<keyword evidence="7" id="KW-1185">Reference proteome</keyword>
<dbReference type="SUPFAM" id="SSF48008">
    <property type="entry name" value="GntR ligand-binding domain-like"/>
    <property type="match status" value="1"/>
</dbReference>
<dbReference type="SMART" id="SM00345">
    <property type="entry name" value="HTH_GNTR"/>
    <property type="match status" value="1"/>
</dbReference>
<accession>A0ABP8I1A7</accession>
<dbReference type="SUPFAM" id="SSF46785">
    <property type="entry name" value="Winged helix' DNA-binding domain"/>
    <property type="match status" value="1"/>
</dbReference>
<organism evidence="6 7">
    <name type="scientific">Variovorax defluvii</name>
    <dbReference type="NCBI Taxonomy" id="913761"/>
    <lineage>
        <taxon>Bacteria</taxon>
        <taxon>Pseudomonadati</taxon>
        <taxon>Pseudomonadota</taxon>
        <taxon>Betaproteobacteria</taxon>
        <taxon>Burkholderiales</taxon>
        <taxon>Comamonadaceae</taxon>
        <taxon>Variovorax</taxon>
    </lineage>
</organism>
<dbReference type="Proteomes" id="UP001500975">
    <property type="component" value="Unassembled WGS sequence"/>
</dbReference>
<dbReference type="InterPro" id="IPR008920">
    <property type="entry name" value="TF_FadR/GntR_C"/>
</dbReference>
<gene>
    <name evidence="6" type="ORF">GCM10023165_35410</name>
</gene>
<dbReference type="InterPro" id="IPR036390">
    <property type="entry name" value="WH_DNA-bd_sf"/>
</dbReference>
<sequence>MPLTTPQPLLHTLPLQVAEHLGARIIEGAHAPGSRLREIELAESFDVSRATIREALRLLEQRGLVRILPQRGAHVTQLSAKELDDLFEVRASLLATGSRIVAERCTAAEAATLRSVLERLRQCVDDVNSYSRTSAELVHILVHMSGNEVLASYCDDFALRIGRYARMGLMTAARRRRSISIWSKLISAITHRDGAAAAALHAQLSLENRTAALDEFKKSQAGGQQPPSPPVRGPRKPLSTEYAT</sequence>
<feature type="domain" description="HTH gntR-type" evidence="5">
    <location>
        <begin position="11"/>
        <end position="78"/>
    </location>
</feature>
<dbReference type="InterPro" id="IPR000524">
    <property type="entry name" value="Tscrpt_reg_HTH_GntR"/>
</dbReference>